<evidence type="ECO:0000313" key="1">
    <source>
        <dbReference type="EMBL" id="KYN43229.1"/>
    </source>
</evidence>
<accession>A0A195FTL1</accession>
<dbReference type="EMBL" id="KQ981285">
    <property type="protein sequence ID" value="KYN43229.1"/>
    <property type="molecule type" value="Genomic_DNA"/>
</dbReference>
<gene>
    <name evidence="1" type="ORF">ALC56_02414</name>
</gene>
<dbReference type="PANTHER" id="PTHR46060">
    <property type="entry name" value="MARINER MOS1 TRANSPOSASE-LIKE PROTEIN"/>
    <property type="match status" value="1"/>
</dbReference>
<protein>
    <recommendedName>
        <fullName evidence="3">Mos1 transposase HTH domain-containing protein</fullName>
    </recommendedName>
</protein>
<dbReference type="AlphaFoldDB" id="A0A195FTL1"/>
<name>A0A195FTL1_9HYME</name>
<dbReference type="Gene3D" id="1.10.10.1450">
    <property type="match status" value="1"/>
</dbReference>
<organism evidence="1 2">
    <name type="scientific">Trachymyrmex septentrionalis</name>
    <dbReference type="NCBI Taxonomy" id="34720"/>
    <lineage>
        <taxon>Eukaryota</taxon>
        <taxon>Metazoa</taxon>
        <taxon>Ecdysozoa</taxon>
        <taxon>Arthropoda</taxon>
        <taxon>Hexapoda</taxon>
        <taxon>Insecta</taxon>
        <taxon>Pterygota</taxon>
        <taxon>Neoptera</taxon>
        <taxon>Endopterygota</taxon>
        <taxon>Hymenoptera</taxon>
        <taxon>Apocrita</taxon>
        <taxon>Aculeata</taxon>
        <taxon>Formicoidea</taxon>
        <taxon>Formicidae</taxon>
        <taxon>Myrmicinae</taxon>
        <taxon>Trachymyrmex</taxon>
    </lineage>
</organism>
<evidence type="ECO:0000313" key="2">
    <source>
        <dbReference type="Proteomes" id="UP000078541"/>
    </source>
</evidence>
<evidence type="ECO:0008006" key="3">
    <source>
        <dbReference type="Google" id="ProtNLM"/>
    </source>
</evidence>
<dbReference type="Proteomes" id="UP000078541">
    <property type="component" value="Unassembled WGS sequence"/>
</dbReference>
<keyword evidence="2" id="KW-1185">Reference proteome</keyword>
<sequence>MNEKIEQRICLKFCIANRISCAESLKMLQKAYDESTLSKTRAYEWYSALKSGRDVVKDLPRSGRPSTSSTEVNVTSGGLMRLFSFIKISNSSKL</sequence>
<proteinExistence type="predicted"/>
<reference evidence="1 2" key="1">
    <citation type="submission" date="2016-03" db="EMBL/GenBank/DDBJ databases">
        <title>Trachymyrmex septentrionalis WGS genome.</title>
        <authorList>
            <person name="Nygaard S."/>
            <person name="Hu H."/>
            <person name="Boomsma J."/>
            <person name="Zhang G."/>
        </authorList>
    </citation>
    <scope>NUCLEOTIDE SEQUENCE [LARGE SCALE GENOMIC DNA]</scope>
    <source>
        <strain evidence="1">Tsep2-gDNA-1</strain>
        <tissue evidence="1">Whole body</tissue>
    </source>
</reference>
<dbReference type="InterPro" id="IPR052709">
    <property type="entry name" value="Transposase-MT_Hybrid"/>
</dbReference>
<dbReference type="STRING" id="34720.A0A195FTL1"/>
<dbReference type="PANTHER" id="PTHR46060:SF1">
    <property type="entry name" value="MARINER MOS1 TRANSPOSASE-LIKE PROTEIN"/>
    <property type="match status" value="1"/>
</dbReference>